<protein>
    <recommendedName>
        <fullName evidence="6">Glutathione synthetase</fullName>
        <ecNumber evidence="5">6.3.2.3</ecNumber>
    </recommendedName>
    <alternativeName>
        <fullName evidence="13">Glutathione synthase</fullName>
    </alternativeName>
</protein>
<feature type="non-terminal residue" evidence="16">
    <location>
        <position position="227"/>
    </location>
</feature>
<dbReference type="InterPro" id="IPR004887">
    <property type="entry name" value="GSH_synth_subst-bd"/>
</dbReference>
<dbReference type="GO" id="GO:0005524">
    <property type="term" value="F:ATP binding"/>
    <property type="evidence" value="ECO:0007669"/>
    <property type="project" value="UniProtKB-KW"/>
</dbReference>
<evidence type="ECO:0000256" key="7">
    <source>
        <dbReference type="ARBA" id="ARBA00022598"/>
    </source>
</evidence>
<dbReference type="SUPFAM" id="SSF56059">
    <property type="entry name" value="Glutathione synthetase ATP-binding domain-like"/>
    <property type="match status" value="1"/>
</dbReference>
<dbReference type="Proteomes" id="UP000759131">
    <property type="component" value="Unassembled WGS sequence"/>
</dbReference>
<dbReference type="AlphaFoldDB" id="A0A7R9LDX9"/>
<dbReference type="EC" id="6.3.2.3" evidence="5"/>
<dbReference type="OrthoDB" id="2020073at2759"/>
<evidence type="ECO:0000256" key="2">
    <source>
        <dbReference type="ARBA" id="ARBA00004965"/>
    </source>
</evidence>
<evidence type="ECO:0000256" key="14">
    <source>
        <dbReference type="ARBA" id="ARBA00048871"/>
    </source>
</evidence>
<feature type="domain" description="Glutathione synthase substrate-binding" evidence="15">
    <location>
        <begin position="110"/>
        <end position="210"/>
    </location>
</feature>
<dbReference type="Gene3D" id="3.30.470.20">
    <property type="entry name" value="ATP-grasp fold, B domain"/>
    <property type="match status" value="1"/>
</dbReference>
<comment type="pathway">
    <text evidence="2">Sulfur metabolism; glutathione biosynthesis; glutathione from L-cysteine and L-glutamate: step 2/2.</text>
</comment>
<dbReference type="InterPro" id="IPR005615">
    <property type="entry name" value="Glutathione_synthase"/>
</dbReference>
<dbReference type="GO" id="GO:0043295">
    <property type="term" value="F:glutathione binding"/>
    <property type="evidence" value="ECO:0007669"/>
    <property type="project" value="TreeGrafter"/>
</dbReference>
<evidence type="ECO:0000256" key="3">
    <source>
        <dbReference type="ARBA" id="ARBA00010385"/>
    </source>
</evidence>
<accession>A0A7R9LDX9</accession>
<comment type="similarity">
    <text evidence="3">Belongs to the eukaryotic GSH synthase family.</text>
</comment>
<dbReference type="SUPFAM" id="SSF52440">
    <property type="entry name" value="PreATP-grasp domain"/>
    <property type="match status" value="1"/>
</dbReference>
<dbReference type="InterPro" id="IPR016185">
    <property type="entry name" value="PreATP-grasp_dom_sf"/>
</dbReference>
<keyword evidence="9" id="KW-0479">Metal-binding</keyword>
<dbReference type="EMBL" id="CAJPIZ010022374">
    <property type="protein sequence ID" value="CAG2117921.1"/>
    <property type="molecule type" value="Genomic_DNA"/>
</dbReference>
<gene>
    <name evidence="16" type="ORF">OSB1V03_LOCUS17874</name>
</gene>
<evidence type="ECO:0000256" key="8">
    <source>
        <dbReference type="ARBA" id="ARBA00022684"/>
    </source>
</evidence>
<keyword evidence="17" id="KW-1185">Reference proteome</keyword>
<evidence type="ECO:0000256" key="1">
    <source>
        <dbReference type="ARBA" id="ARBA00001946"/>
    </source>
</evidence>
<dbReference type="FunFam" id="3.40.50.1760:FF:000001">
    <property type="entry name" value="Glutathione synthetase"/>
    <property type="match status" value="1"/>
</dbReference>
<evidence type="ECO:0000256" key="4">
    <source>
        <dbReference type="ARBA" id="ARBA00011738"/>
    </source>
</evidence>
<comment type="catalytic activity">
    <reaction evidence="14">
        <text>gamma-L-glutamyl-L-cysteine + glycine + ATP = glutathione + ADP + phosphate + H(+)</text>
        <dbReference type="Rhea" id="RHEA:13557"/>
        <dbReference type="ChEBI" id="CHEBI:15378"/>
        <dbReference type="ChEBI" id="CHEBI:30616"/>
        <dbReference type="ChEBI" id="CHEBI:43474"/>
        <dbReference type="ChEBI" id="CHEBI:57305"/>
        <dbReference type="ChEBI" id="CHEBI:57925"/>
        <dbReference type="ChEBI" id="CHEBI:58173"/>
        <dbReference type="ChEBI" id="CHEBI:456216"/>
        <dbReference type="EC" id="6.3.2.3"/>
    </reaction>
    <physiologicalReaction direction="left-to-right" evidence="14">
        <dbReference type="Rhea" id="RHEA:13558"/>
    </physiologicalReaction>
</comment>
<organism evidence="16">
    <name type="scientific">Medioppia subpectinata</name>
    <dbReference type="NCBI Taxonomy" id="1979941"/>
    <lineage>
        <taxon>Eukaryota</taxon>
        <taxon>Metazoa</taxon>
        <taxon>Ecdysozoa</taxon>
        <taxon>Arthropoda</taxon>
        <taxon>Chelicerata</taxon>
        <taxon>Arachnida</taxon>
        <taxon>Acari</taxon>
        <taxon>Acariformes</taxon>
        <taxon>Sarcoptiformes</taxon>
        <taxon>Oribatida</taxon>
        <taxon>Brachypylina</taxon>
        <taxon>Oppioidea</taxon>
        <taxon>Oppiidae</taxon>
        <taxon>Medioppia</taxon>
    </lineage>
</organism>
<dbReference type="GO" id="GO:0005829">
    <property type="term" value="C:cytosol"/>
    <property type="evidence" value="ECO:0007669"/>
    <property type="project" value="TreeGrafter"/>
</dbReference>
<keyword evidence="11" id="KW-0067">ATP-binding</keyword>
<dbReference type="Gene3D" id="3.40.50.1760">
    <property type="entry name" value="Glutathione synthase, substrate-binding domain superfamily, eukaryotic"/>
    <property type="match status" value="1"/>
</dbReference>
<evidence type="ECO:0000256" key="9">
    <source>
        <dbReference type="ARBA" id="ARBA00022723"/>
    </source>
</evidence>
<dbReference type="PANTHER" id="PTHR11130">
    <property type="entry name" value="GLUTATHIONE SYNTHETASE"/>
    <property type="match status" value="1"/>
</dbReference>
<evidence type="ECO:0000256" key="10">
    <source>
        <dbReference type="ARBA" id="ARBA00022741"/>
    </source>
</evidence>
<evidence type="ECO:0000256" key="5">
    <source>
        <dbReference type="ARBA" id="ARBA00012214"/>
    </source>
</evidence>
<evidence type="ECO:0000256" key="11">
    <source>
        <dbReference type="ARBA" id="ARBA00022840"/>
    </source>
</evidence>
<evidence type="ECO:0000256" key="12">
    <source>
        <dbReference type="ARBA" id="ARBA00022842"/>
    </source>
</evidence>
<reference evidence="16" key="1">
    <citation type="submission" date="2020-11" db="EMBL/GenBank/DDBJ databases">
        <authorList>
            <person name="Tran Van P."/>
        </authorList>
    </citation>
    <scope>NUCLEOTIDE SEQUENCE</scope>
</reference>
<dbReference type="PANTHER" id="PTHR11130:SF0">
    <property type="entry name" value="GLUTATHIONE SYNTHETASE"/>
    <property type="match status" value="1"/>
</dbReference>
<dbReference type="Pfam" id="PF03199">
    <property type="entry name" value="GSH_synthase"/>
    <property type="match status" value="1"/>
</dbReference>
<comment type="subunit">
    <text evidence="4">Homodimer.</text>
</comment>
<keyword evidence="12" id="KW-0460">Magnesium</keyword>
<evidence type="ECO:0000313" key="17">
    <source>
        <dbReference type="Proteomes" id="UP000759131"/>
    </source>
</evidence>
<evidence type="ECO:0000313" key="16">
    <source>
        <dbReference type="EMBL" id="CAD7639655.1"/>
    </source>
</evidence>
<evidence type="ECO:0000256" key="6">
    <source>
        <dbReference type="ARBA" id="ARBA00020821"/>
    </source>
</evidence>
<dbReference type="GO" id="GO:0004363">
    <property type="term" value="F:glutathione synthase activity"/>
    <property type="evidence" value="ECO:0007669"/>
    <property type="project" value="UniProtKB-EC"/>
</dbReference>
<evidence type="ECO:0000256" key="13">
    <source>
        <dbReference type="ARBA" id="ARBA00030403"/>
    </source>
</evidence>
<sequence>NCVQIGVKPFGYHNSGAEGLAQNTSLGLFRADYMMNECGDGYNMKQVEVNNISSSFAGLAPAVRRVHKHILSKYTDIQDLDNRLPENRSPELMADGLIRAFNAYNHSNAVLMVVVESQVVNIFDQRLIEFTVSKSRPDIKIIRRSFEDLRETARLNNNRELIVDGKHEVAVVYYRTAYAPENYGGEEDWNVRLLLERSKAIKCPSIQYHITGCKKIQQIVANQSVLE</sequence>
<dbReference type="GO" id="GO:0046872">
    <property type="term" value="F:metal ion binding"/>
    <property type="evidence" value="ECO:0007669"/>
    <property type="project" value="UniProtKB-KW"/>
</dbReference>
<comment type="cofactor">
    <cofactor evidence="1">
        <name>Mg(2+)</name>
        <dbReference type="ChEBI" id="CHEBI:18420"/>
    </cofactor>
</comment>
<evidence type="ECO:0000259" key="15">
    <source>
        <dbReference type="Pfam" id="PF03199"/>
    </source>
</evidence>
<dbReference type="EMBL" id="OC876949">
    <property type="protein sequence ID" value="CAD7639655.1"/>
    <property type="molecule type" value="Genomic_DNA"/>
</dbReference>
<keyword evidence="8" id="KW-0317">Glutathione biosynthesis</keyword>
<dbReference type="Pfam" id="PF03917">
    <property type="entry name" value="GSH_synth_ATP"/>
    <property type="match status" value="1"/>
</dbReference>
<feature type="non-terminal residue" evidence="16">
    <location>
        <position position="1"/>
    </location>
</feature>
<keyword evidence="7" id="KW-0436">Ligase</keyword>
<keyword evidence="10" id="KW-0547">Nucleotide-binding</keyword>
<proteinExistence type="inferred from homology"/>
<dbReference type="InterPro" id="IPR037013">
    <property type="entry name" value="GSH-S_sub-bd_sf"/>
</dbReference>
<name>A0A7R9LDX9_9ACAR</name>